<comment type="subcellular location">
    <subcellularLocation>
        <location evidence="2">Cell membrane</location>
        <topology evidence="2">Peripheral membrane protein</topology>
        <orientation evidence="2">Cytoplasmic side</orientation>
    </subcellularLocation>
    <subcellularLocation>
        <location evidence="1">Cytoplasm</location>
        <location evidence="1">Cytoskeleton</location>
    </subcellularLocation>
    <subcellularLocation>
        <location evidence="3">Cytoplasm</location>
        <location evidence="3">Cytosol</location>
    </subcellularLocation>
    <subcellularLocation>
        <location evidence="16">Cytoplasm</location>
        <location evidence="16">Myofibril</location>
        <location evidence="16">Sarcomere</location>
        <location evidence="16">M line</location>
    </subcellularLocation>
</comment>
<keyword evidence="12" id="KW-0472">Membrane</keyword>
<evidence type="ECO:0000256" key="15">
    <source>
        <dbReference type="ARBA" id="ARBA00023212"/>
    </source>
</evidence>
<dbReference type="PROSITE" id="PS00019">
    <property type="entry name" value="ACTININ_1"/>
    <property type="match status" value="1"/>
</dbReference>
<name>A0A2U9CDV5_SCOMX</name>
<gene>
    <name evidence="23" type="ORF">SMAX5B_017771</name>
</gene>
<evidence type="ECO:0000256" key="3">
    <source>
        <dbReference type="ARBA" id="ARBA00004514"/>
    </source>
</evidence>
<dbReference type="InterPro" id="IPR041681">
    <property type="entry name" value="PH_9"/>
</dbReference>
<dbReference type="SUPFAM" id="SSF46966">
    <property type="entry name" value="Spectrin repeat"/>
    <property type="match status" value="14"/>
</dbReference>
<evidence type="ECO:0000259" key="22">
    <source>
        <dbReference type="PROSITE" id="PS50021"/>
    </source>
</evidence>
<evidence type="ECO:0000256" key="10">
    <source>
        <dbReference type="ARBA" id="ARBA00022860"/>
    </source>
</evidence>
<dbReference type="SUPFAM" id="SSF47576">
    <property type="entry name" value="Calponin-homology domain, CH-domain"/>
    <property type="match status" value="1"/>
</dbReference>
<dbReference type="GO" id="GO:0051693">
    <property type="term" value="P:actin filament capping"/>
    <property type="evidence" value="ECO:0007669"/>
    <property type="project" value="UniProtKB-UniRule"/>
</dbReference>
<feature type="domain" description="Calponin-homology (CH)" evidence="22">
    <location>
        <begin position="210"/>
        <end position="314"/>
    </location>
</feature>
<dbReference type="Proteomes" id="UP000246464">
    <property type="component" value="Chromosome 15"/>
</dbReference>
<feature type="domain" description="Calponin-homology (CH)" evidence="22">
    <location>
        <begin position="329"/>
        <end position="434"/>
    </location>
</feature>
<dbReference type="GO" id="GO:0005543">
    <property type="term" value="F:phospholipid binding"/>
    <property type="evidence" value="ECO:0007669"/>
    <property type="project" value="InterPro"/>
</dbReference>
<protein>
    <recommendedName>
        <fullName evidence="18">Spectrin beta chain</fullName>
    </recommendedName>
</protein>
<evidence type="ECO:0000256" key="18">
    <source>
        <dbReference type="PIRNR" id="PIRNR002297"/>
    </source>
</evidence>
<evidence type="ECO:0000256" key="8">
    <source>
        <dbReference type="ARBA" id="ARBA00022553"/>
    </source>
</evidence>
<dbReference type="GO" id="GO:0005516">
    <property type="term" value="F:calmodulin binding"/>
    <property type="evidence" value="ECO:0007669"/>
    <property type="project" value="UniProtKB-KW"/>
</dbReference>
<feature type="domain" description="PH" evidence="21">
    <location>
        <begin position="2256"/>
        <end position="2353"/>
    </location>
</feature>
<dbReference type="Gene3D" id="2.30.29.30">
    <property type="entry name" value="Pleckstrin-homology domain (PH domain)/Phosphotyrosine-binding domain (PTB)"/>
    <property type="match status" value="1"/>
</dbReference>
<keyword evidence="6" id="KW-1003">Cell membrane</keyword>
<dbReference type="InterPro" id="IPR036872">
    <property type="entry name" value="CH_dom_sf"/>
</dbReference>
<dbReference type="FunFam" id="1.20.58.60:FF:000019">
    <property type="entry name" value="Spectrin beta chain"/>
    <property type="match status" value="1"/>
</dbReference>
<evidence type="ECO:0000256" key="12">
    <source>
        <dbReference type="ARBA" id="ARBA00023136"/>
    </source>
</evidence>
<dbReference type="GO" id="GO:0003779">
    <property type="term" value="F:actin binding"/>
    <property type="evidence" value="ECO:0007669"/>
    <property type="project" value="UniProtKB-KW"/>
</dbReference>
<dbReference type="FunFam" id="1.20.58.60:FF:000011">
    <property type="entry name" value="Spectrin beta chain"/>
    <property type="match status" value="1"/>
</dbReference>
<organism evidence="23 24">
    <name type="scientific">Scophthalmus maximus</name>
    <name type="common">Turbot</name>
    <name type="synonym">Psetta maxima</name>
    <dbReference type="NCBI Taxonomy" id="52904"/>
    <lineage>
        <taxon>Eukaryota</taxon>
        <taxon>Metazoa</taxon>
        <taxon>Chordata</taxon>
        <taxon>Craniata</taxon>
        <taxon>Vertebrata</taxon>
        <taxon>Euteleostomi</taxon>
        <taxon>Actinopterygii</taxon>
        <taxon>Neopterygii</taxon>
        <taxon>Teleostei</taxon>
        <taxon>Neoteleostei</taxon>
        <taxon>Acanthomorphata</taxon>
        <taxon>Carangaria</taxon>
        <taxon>Pleuronectiformes</taxon>
        <taxon>Pleuronectoidei</taxon>
        <taxon>Scophthalmidae</taxon>
        <taxon>Scophthalmus</taxon>
    </lineage>
</organism>
<dbReference type="FunFam" id="1.20.58.60:FF:000131">
    <property type="entry name" value="Spectrin beta chain"/>
    <property type="match status" value="1"/>
</dbReference>
<dbReference type="GO" id="GO:0072659">
    <property type="term" value="P:protein localization to plasma membrane"/>
    <property type="evidence" value="ECO:0007669"/>
    <property type="project" value="UniProtKB-ARBA"/>
</dbReference>
<evidence type="ECO:0000256" key="20">
    <source>
        <dbReference type="SAM" id="MobiDB-lite"/>
    </source>
</evidence>
<dbReference type="CDD" id="cd00176">
    <property type="entry name" value="SPEC"/>
    <property type="match status" value="9"/>
</dbReference>
<dbReference type="GO" id="GO:0005634">
    <property type="term" value="C:nucleus"/>
    <property type="evidence" value="ECO:0007669"/>
    <property type="project" value="UniProtKB-ARBA"/>
</dbReference>
<evidence type="ECO:0000256" key="2">
    <source>
        <dbReference type="ARBA" id="ARBA00004413"/>
    </source>
</evidence>
<feature type="coiled-coil region" evidence="19">
    <location>
        <begin position="1140"/>
        <end position="1174"/>
    </location>
</feature>
<dbReference type="CDD" id="cd21248">
    <property type="entry name" value="CH_SPTB_like_rpt2"/>
    <property type="match status" value="1"/>
</dbReference>
<feature type="coiled-coil region" evidence="19">
    <location>
        <begin position="1246"/>
        <end position="1273"/>
    </location>
</feature>
<dbReference type="PANTHER" id="PTHR11915">
    <property type="entry name" value="SPECTRIN/FILAMIN RELATED CYTOSKELETAL PROTEIN"/>
    <property type="match status" value="1"/>
</dbReference>
<dbReference type="FunFam" id="1.10.418.10:FF:000003">
    <property type="entry name" value="Spectrin beta chain"/>
    <property type="match status" value="1"/>
</dbReference>
<dbReference type="InterPro" id="IPR001605">
    <property type="entry name" value="PH_dom-spectrin-type"/>
</dbReference>
<keyword evidence="24" id="KW-1185">Reference proteome</keyword>
<dbReference type="FunFam" id="2.30.29.30:FF:000024">
    <property type="entry name" value="Spectrin beta chain"/>
    <property type="match status" value="1"/>
</dbReference>
<dbReference type="FunFam" id="1.20.58.60:FF:000028">
    <property type="entry name" value="Spectrin beta chain"/>
    <property type="match status" value="1"/>
</dbReference>
<dbReference type="FunFam" id="1.20.58.60:FF:000105">
    <property type="entry name" value="Spectrin beta chain"/>
    <property type="match status" value="1"/>
</dbReference>
<dbReference type="STRING" id="52904.ENSSMAP00000007200"/>
<keyword evidence="10" id="KW-0112">Calmodulin-binding</keyword>
<feature type="compositionally biased region" description="Basic and acidic residues" evidence="20">
    <location>
        <begin position="1520"/>
        <end position="1529"/>
    </location>
</feature>
<proteinExistence type="inferred from homology"/>
<evidence type="ECO:0000256" key="11">
    <source>
        <dbReference type="ARBA" id="ARBA00022990"/>
    </source>
</evidence>
<dbReference type="InterPro" id="IPR011993">
    <property type="entry name" value="PH-like_dom_sf"/>
</dbReference>
<evidence type="ECO:0000256" key="1">
    <source>
        <dbReference type="ARBA" id="ARBA00004245"/>
    </source>
</evidence>
<dbReference type="FunFam" id="1.20.58.60:FF:000153">
    <property type="entry name" value="Spectrin beta chain"/>
    <property type="match status" value="1"/>
</dbReference>
<feature type="region of interest" description="Disordered" evidence="20">
    <location>
        <begin position="2164"/>
        <end position="2255"/>
    </location>
</feature>
<dbReference type="InterPro" id="IPR016343">
    <property type="entry name" value="Spectrin_bsu"/>
</dbReference>
<sequence length="2353" mass="271684">MATGSPARRKCVTRCVTNRRQQRSPGFYPPEMEIERINCRRNESRSSAALDPSGLQHVHHQADAPGARQGTRLRSGPSCSHEFPPRKKLLLNPRSRWLVGSRGDAGGRVSVVVTVTIFHVFFFCIRNICDLQAAAGRTRRRRQQERRRGRSRFEVKMTSVAAEFDHMEIQQQYSDGVNNRWDADDWDNENSSARLFERSRIKALADEREAVQKKTFVKWVNSHLSRVSCRITDLYMDLRDGRMLIKLLEVLSGERLPKPTKGRMRIHCLENVDKALQFLKEQRVHLENMGSHDIVDGNHRLTLGLIWTIILRFQIQDISVETEDNKEKKSAKDALLLWCQMKSAGYPNVNIHNFTTSWRDGMAFNALIHKHRPDLIDFDKLKKSNAHHNLQNAFNLAEQHLGLTKLLDPEDISVDHPDEKSIITYVVTYYHYFSKMKALKVEGKRIGKVLDNAIETEKMIEKYESLASDLLEWIEQTIIILNNRKFANSLVGVQQQLQAFNTYRTVEKPPKFTEKGNLEVLLFTIQSKMRANNQKVYTPREGKLISDINKAEHERELALRTELIRQEKLEQLARRFDRKAAMRETWLSENQRLVSQDNFGYDLQAVEAATKKHEAIETDISAYEERVQAVLAVAKELEAENYHDIKRVTARKDNVIRLWEYLLELLKARRLRLELNLGLQRVFQEMLYIMDWMDEMKMLLLSQDYGKHLLGVEDLLHKHALVEADIGIQADRVRNVNSNAQKFASDTEGYKPCDPQVIRDRVAHMEFCYQELSQLAAERRARLEESRRLWKFFWEMAEEEGWIREKEQILSSEDYGKDLTGALRLLSQHKAFEDEMSGRAAHLQQTIKQGDELVADNHFGSDKIKERIQDVQEQWAALERLSAVRKARLQEACNQHQFQADADDIDTWMLDVLRIVSSVDVGHDEFSAQALVKKHKDVAEEIGSYRPLIDALHEQSRTLPPEKANSEEVQSRLAGIEERYREVAELTRLRKQALQDALALYRMLSEASACEVWIDEKEQWLNSTEIPEKLEDLEVVQHRFESLEPEMNSQASRVAVVNQVARQLIHSGHPGEKAIKAQQDKLNTRWSQFRDLVDQKKDCLHSALGVQNYHLECNETKSWIKEKTKVIESTQELGNDLAGVMALQRKLTGMERDLAAIEDKLGDLDKEAERLSSEHTEQSDAINGRLAEIRGVWDEMKDTMKNREESLGEASKLQQFLRELDDFQSWLSRTQTAIASEDMPNTLAEAEKLLAQHEGIKNEVRNYEEDYQKMRDMGEMVTQGQTDAQYMFLRQRLQALDTGWNELHKMWENRQNLLAQSHAYQLFLRDTKQAEAFLNNQEYVLAHTEMPTTLEAAEAAIKRQEDFMTTLDANEEKISGVVDTGRRLVADGNVNAERIQEKVDSIDQRHKKNRAAASDLLMRLKDNRDLQKFLQDCQELSLWINEKMLTAQDMSYDEARNLHSKWLKHQAFMAELQSNKEWLDKIDKVGGGDEEEILESQVDVRQKEVDELQGQSQALSQEGKGSEEVDGQRVGVERKFQSLQAPLKKRRDNLMASREIHQFNRDVEDEILWVEERMPLATSTDHGHNLQTVQLLIKKNQTLQKEIQGHQPRYDDIFERSQHALRADSPTAEPIRQRLAEFQALWEQIRKETEKRHARLGEAREAQQYYFDAAEAEAWMSEQELYMMSEEKAKDEQSSVAMLKKHQILEQAVEDYADTVHQLSGTSRGLVAAEHPDSERIGMRQSQVDKLYAGLKDLSEERRGKLDERFRLFQLNREVDDLEQWIAEREVVAGSHELGQDYEHVTMLQERFREFARDTGNIGQERVDGVNRQADELINTGHGDAATIAEWKDGLNEAWADLLELIDTRTQILAASYELHKFYHDAKEILTRILDKHKKLPEELGRDQNTVETLQRMHTTFEHDIQALGTQVRQLQEDAVRLQSAYAGDKADDIQKREGEFIELLRNIDKENTNTCNEYFYRRISLKTSSCEFLSSVSSYLCCLDTGRVRKQILTEFGPTDVSSVELLMNNHQGIKAEIDARNDSFTACIELGKALLARKHYAAEEIKEKLLQLTDKRKDMIDKWEDRWEWLRLVLEVHQFSRDAGVAEAWLLGQEPYLSGREMGQSVDDVEKLIKRHEAFEKSAATWEERFSALERLTTMELLEVRRRQEEEERRRQPPPTEAPPGDAAAQHREGEPASHNGLPPDQESAREGTVDGGEVVNGVSEPSPPGSPGAPRKGKASQAAATLPAKTQQDATATSQLEGFLHRKHEWEGHNKKASSRSWHNVYCVINQREMGFYKDQKSASQGIPYHSEIPVGLKDAACEVALDYKKKKHVFKLKITDGNEYLFQAKDEVS</sequence>
<accession>A0A2U9CDV5</accession>
<dbReference type="InterPro" id="IPR002017">
    <property type="entry name" value="Spectrin_repeat"/>
</dbReference>
<evidence type="ECO:0000256" key="6">
    <source>
        <dbReference type="ARBA" id="ARBA00022475"/>
    </source>
</evidence>
<keyword evidence="15 18" id="KW-0206">Cytoskeleton</keyword>
<dbReference type="GO" id="GO:0005200">
    <property type="term" value="F:structural constituent of cytoskeleton"/>
    <property type="evidence" value="ECO:0007669"/>
    <property type="project" value="UniProtKB-UniRule"/>
</dbReference>
<keyword evidence="13" id="KW-0325">Glycoprotein</keyword>
<dbReference type="PROSITE" id="PS00020">
    <property type="entry name" value="ACTININ_2"/>
    <property type="match status" value="1"/>
</dbReference>
<evidence type="ECO:0000259" key="21">
    <source>
        <dbReference type="PROSITE" id="PS50003"/>
    </source>
</evidence>
<dbReference type="SMART" id="SM00150">
    <property type="entry name" value="SPEC"/>
    <property type="match status" value="15"/>
</dbReference>
<keyword evidence="11" id="KW-0007">Acetylation</keyword>
<dbReference type="Gene3D" id="1.10.418.10">
    <property type="entry name" value="Calponin-like domain"/>
    <property type="match status" value="2"/>
</dbReference>
<dbReference type="InterPro" id="IPR018159">
    <property type="entry name" value="Spectrin/alpha-actinin"/>
</dbReference>
<dbReference type="Gene3D" id="1.20.58.60">
    <property type="match status" value="11"/>
</dbReference>
<reference evidence="23 24" key="1">
    <citation type="submission" date="2017-12" db="EMBL/GenBank/DDBJ databases">
        <title>Integrating genomic resources of turbot (Scophthalmus maximus) in depth evaluation of genetic and physical mapping variation across individuals.</title>
        <authorList>
            <person name="Martinez P."/>
        </authorList>
    </citation>
    <scope>NUCLEOTIDE SEQUENCE [LARGE SCALE GENOMIC DNA]</scope>
</reference>
<keyword evidence="14 18" id="KW-0009">Actin-binding</keyword>
<dbReference type="FunFam" id="1.20.58.60:FF:000099">
    <property type="entry name" value="Spectrin beta chain"/>
    <property type="match status" value="1"/>
</dbReference>
<evidence type="ECO:0000313" key="24">
    <source>
        <dbReference type="Proteomes" id="UP000246464"/>
    </source>
</evidence>
<comment type="similarity">
    <text evidence="4 18">Belongs to the spectrin family.</text>
</comment>
<evidence type="ECO:0000256" key="4">
    <source>
        <dbReference type="ARBA" id="ARBA00006826"/>
    </source>
</evidence>
<evidence type="ECO:0000256" key="9">
    <source>
        <dbReference type="ARBA" id="ARBA00022737"/>
    </source>
</evidence>
<evidence type="ECO:0000256" key="7">
    <source>
        <dbReference type="ARBA" id="ARBA00022490"/>
    </source>
</evidence>
<dbReference type="GO" id="GO:0005886">
    <property type="term" value="C:plasma membrane"/>
    <property type="evidence" value="ECO:0007669"/>
    <property type="project" value="UniProtKB-SubCell"/>
</dbReference>
<evidence type="ECO:0000256" key="16">
    <source>
        <dbReference type="ARBA" id="ARBA00037833"/>
    </source>
</evidence>
<evidence type="ECO:0000256" key="5">
    <source>
        <dbReference type="ARBA" id="ARBA00022467"/>
    </source>
</evidence>
<dbReference type="FunFam" id="1.20.58.60:FF:000059">
    <property type="entry name" value="Spectrin beta chain"/>
    <property type="match status" value="1"/>
</dbReference>
<keyword evidence="7 18" id="KW-0963">Cytoplasm</keyword>
<dbReference type="InterPro" id="IPR001589">
    <property type="entry name" value="Actinin_actin-bd_CS"/>
</dbReference>
<dbReference type="PRINTS" id="PR00683">
    <property type="entry name" value="SPECTRINPH"/>
</dbReference>
<feature type="coiled-coil region" evidence="19">
    <location>
        <begin position="606"/>
        <end position="640"/>
    </location>
</feature>
<dbReference type="GO" id="GO:0031430">
    <property type="term" value="C:M band"/>
    <property type="evidence" value="ECO:0007669"/>
    <property type="project" value="UniProtKB-SubCell"/>
</dbReference>
<dbReference type="Pfam" id="PF00435">
    <property type="entry name" value="Spectrin"/>
    <property type="match status" value="16"/>
</dbReference>
<keyword evidence="8" id="KW-0597">Phosphoprotein</keyword>
<dbReference type="InterPro" id="IPR001849">
    <property type="entry name" value="PH_domain"/>
</dbReference>
<dbReference type="FunFam" id="1.20.58.60:FF:000033">
    <property type="entry name" value="Spectrin beta chain"/>
    <property type="match status" value="1"/>
</dbReference>
<dbReference type="GO" id="GO:0005829">
    <property type="term" value="C:cytosol"/>
    <property type="evidence" value="ECO:0007669"/>
    <property type="project" value="UniProtKB-SubCell"/>
</dbReference>
<evidence type="ECO:0000313" key="23">
    <source>
        <dbReference type="EMBL" id="AWP14648.1"/>
    </source>
</evidence>
<dbReference type="InterPro" id="IPR001715">
    <property type="entry name" value="CH_dom"/>
</dbReference>
<evidence type="ECO:0000256" key="14">
    <source>
        <dbReference type="ARBA" id="ARBA00023203"/>
    </source>
</evidence>
<dbReference type="FunFam" id="1.20.58.60:FF:000083">
    <property type="entry name" value="Spectrin beta chain"/>
    <property type="match status" value="1"/>
</dbReference>
<comment type="function">
    <text evidence="17">Fodrin, which seems to be involved in secretion, interacts with calmodulin in a calcium-dependent manner and is thus candidate for the calcium-dependent movement of the cytoskeleton at the membrane. Plays a critical role in central nervous system development and function.</text>
</comment>
<keyword evidence="9" id="KW-0677">Repeat</keyword>
<dbReference type="Pfam" id="PF00307">
    <property type="entry name" value="CH"/>
    <property type="match status" value="2"/>
</dbReference>
<feature type="region of interest" description="Disordered" evidence="20">
    <location>
        <begin position="1508"/>
        <end position="1529"/>
    </location>
</feature>
<feature type="compositionally biased region" description="Basic and acidic residues" evidence="20">
    <location>
        <begin position="2164"/>
        <end position="2173"/>
    </location>
</feature>
<dbReference type="PROSITE" id="PS50021">
    <property type="entry name" value="CH"/>
    <property type="match status" value="2"/>
</dbReference>
<dbReference type="SUPFAM" id="SSF50729">
    <property type="entry name" value="PH domain-like"/>
    <property type="match status" value="1"/>
</dbReference>
<evidence type="ECO:0000256" key="19">
    <source>
        <dbReference type="SAM" id="Coils"/>
    </source>
</evidence>
<feature type="region of interest" description="Disordered" evidence="20">
    <location>
        <begin position="43"/>
        <end position="85"/>
    </location>
</feature>
<dbReference type="GO" id="GO:0008091">
    <property type="term" value="C:spectrin"/>
    <property type="evidence" value="ECO:0007669"/>
    <property type="project" value="InterPro"/>
</dbReference>
<dbReference type="CDD" id="cd21316">
    <property type="entry name" value="CH_SPTBN1_rpt1"/>
    <property type="match status" value="1"/>
</dbReference>
<keyword evidence="5 18" id="KW-0117">Actin capping</keyword>
<dbReference type="PIRSF" id="PIRSF002297">
    <property type="entry name" value="Spectrin_beta_subunit"/>
    <property type="match status" value="1"/>
</dbReference>
<dbReference type="FunFam" id="1.10.418.10:FF:000004">
    <property type="entry name" value="Spectrin beta chain"/>
    <property type="match status" value="1"/>
</dbReference>
<evidence type="ECO:0000256" key="17">
    <source>
        <dbReference type="ARBA" id="ARBA00053223"/>
    </source>
</evidence>
<dbReference type="CDD" id="cd10571">
    <property type="entry name" value="PH_beta_spectrin"/>
    <property type="match status" value="1"/>
</dbReference>
<evidence type="ECO:0000256" key="13">
    <source>
        <dbReference type="ARBA" id="ARBA00023180"/>
    </source>
</evidence>
<dbReference type="EMBL" id="CP026257">
    <property type="protein sequence ID" value="AWP14648.1"/>
    <property type="molecule type" value="Genomic_DNA"/>
</dbReference>
<dbReference type="SMART" id="SM00033">
    <property type="entry name" value="CH"/>
    <property type="match status" value="2"/>
</dbReference>
<dbReference type="PROSITE" id="PS50003">
    <property type="entry name" value="PH_DOMAIN"/>
    <property type="match status" value="1"/>
</dbReference>
<dbReference type="GO" id="GO:0021556">
    <property type="term" value="P:central nervous system formation"/>
    <property type="evidence" value="ECO:0007669"/>
    <property type="project" value="UniProtKB-ARBA"/>
</dbReference>
<keyword evidence="19" id="KW-0175">Coiled coil</keyword>
<dbReference type="Pfam" id="PF15410">
    <property type="entry name" value="PH_9"/>
    <property type="match status" value="1"/>
</dbReference>